<comment type="caution">
    <text evidence="1">The sequence shown here is derived from an EMBL/GenBank/DDBJ whole genome shotgun (WGS) entry which is preliminary data.</text>
</comment>
<reference evidence="1" key="1">
    <citation type="journal article" date="2014" name="Int. J. Syst. Evol. Microbiol.">
        <title>Complete genome sequence of Corynebacterium casei LMG S-19264T (=DSM 44701T), isolated from a smear-ripened cheese.</title>
        <authorList>
            <consortium name="US DOE Joint Genome Institute (JGI-PGF)"/>
            <person name="Walter F."/>
            <person name="Albersmeier A."/>
            <person name="Kalinowski J."/>
            <person name="Ruckert C."/>
        </authorList>
    </citation>
    <scope>NUCLEOTIDE SEQUENCE</scope>
    <source>
        <strain evidence="1">CGMCC 1.15085</strain>
    </source>
</reference>
<evidence type="ECO:0000313" key="1">
    <source>
        <dbReference type="EMBL" id="GGB19545.1"/>
    </source>
</evidence>
<reference evidence="1" key="2">
    <citation type="submission" date="2020-09" db="EMBL/GenBank/DDBJ databases">
        <authorList>
            <person name="Sun Q."/>
            <person name="Zhou Y."/>
        </authorList>
    </citation>
    <scope>NUCLEOTIDE SEQUENCE</scope>
    <source>
        <strain evidence="1">CGMCC 1.15085</strain>
    </source>
</reference>
<gene>
    <name evidence="1" type="ORF">GCM10011492_06740</name>
</gene>
<protein>
    <submittedName>
        <fullName evidence="1">Uncharacterized protein</fullName>
    </submittedName>
</protein>
<evidence type="ECO:0000313" key="2">
    <source>
        <dbReference type="Proteomes" id="UP000636793"/>
    </source>
</evidence>
<sequence>MAADPFDAISALGIRIIYVPDFDDQVSLVYGVGVVLVDPALDRESAARAALGLIAEHAAEA</sequence>
<proteinExistence type="predicted"/>
<dbReference type="AlphaFoldDB" id="A0A916SYQ9"/>
<dbReference type="Proteomes" id="UP000636793">
    <property type="component" value="Unassembled WGS sequence"/>
</dbReference>
<dbReference type="EMBL" id="BMHI01000001">
    <property type="protein sequence ID" value="GGB19545.1"/>
    <property type="molecule type" value="Genomic_DNA"/>
</dbReference>
<organism evidence="1 2">
    <name type="scientific">Flexivirga endophytica</name>
    <dbReference type="NCBI Taxonomy" id="1849103"/>
    <lineage>
        <taxon>Bacteria</taxon>
        <taxon>Bacillati</taxon>
        <taxon>Actinomycetota</taxon>
        <taxon>Actinomycetes</taxon>
        <taxon>Micrococcales</taxon>
        <taxon>Dermacoccaceae</taxon>
        <taxon>Flexivirga</taxon>
    </lineage>
</organism>
<name>A0A916SYQ9_9MICO</name>
<keyword evidence="2" id="KW-1185">Reference proteome</keyword>
<dbReference type="RefSeq" id="WP_188835513.1">
    <property type="nucleotide sequence ID" value="NZ_BMHI01000001.1"/>
</dbReference>
<accession>A0A916SYQ9</accession>